<dbReference type="Proteomes" id="UP000550714">
    <property type="component" value="Unassembled WGS sequence"/>
</dbReference>
<reference evidence="9 10" key="1">
    <citation type="submission" date="2020-08" db="EMBL/GenBank/DDBJ databases">
        <title>Genomic Encyclopedia of Type Strains, Phase III (KMG-III): the genomes of soil and plant-associated and newly described type strains.</title>
        <authorList>
            <person name="Whitman W."/>
        </authorList>
    </citation>
    <scope>NUCLEOTIDE SEQUENCE [LARGE SCALE GENOMIC DNA]</scope>
    <source>
        <strain evidence="9 10">CECT 8577</strain>
    </source>
</reference>
<keyword evidence="3 7" id="KW-0812">Transmembrane</keyword>
<evidence type="ECO:0000256" key="3">
    <source>
        <dbReference type="ARBA" id="ARBA00022692"/>
    </source>
</evidence>
<feature type="transmembrane region" description="Helical" evidence="7">
    <location>
        <begin position="125"/>
        <end position="143"/>
    </location>
</feature>
<dbReference type="PANTHER" id="PTHR32322">
    <property type="entry name" value="INNER MEMBRANE TRANSPORTER"/>
    <property type="match status" value="1"/>
</dbReference>
<keyword evidence="4 7" id="KW-1133">Transmembrane helix</keyword>
<feature type="compositionally biased region" description="Pro residues" evidence="6">
    <location>
        <begin position="332"/>
        <end position="343"/>
    </location>
</feature>
<name>A0A839S0N0_9PSEU</name>
<feature type="transmembrane region" description="Helical" evidence="7">
    <location>
        <begin position="94"/>
        <end position="113"/>
    </location>
</feature>
<keyword evidence="5 7" id="KW-0472">Membrane</keyword>
<protein>
    <submittedName>
        <fullName evidence="9">Drug/metabolite transporter (DMT)-like permease</fullName>
    </submittedName>
</protein>
<feature type="transmembrane region" description="Helical" evidence="7">
    <location>
        <begin position="38"/>
        <end position="56"/>
    </location>
</feature>
<dbReference type="InterPro" id="IPR050638">
    <property type="entry name" value="AA-Vitamin_Transporters"/>
</dbReference>
<evidence type="ECO:0000256" key="7">
    <source>
        <dbReference type="SAM" id="Phobius"/>
    </source>
</evidence>
<comment type="caution">
    <text evidence="9">The sequence shown here is derived from an EMBL/GenBank/DDBJ whole genome shotgun (WGS) entry which is preliminary data.</text>
</comment>
<dbReference type="EMBL" id="JACHWU010000001">
    <property type="protein sequence ID" value="MBB3050620.1"/>
    <property type="molecule type" value="Genomic_DNA"/>
</dbReference>
<feature type="compositionally biased region" description="Low complexity" evidence="6">
    <location>
        <begin position="344"/>
        <end position="354"/>
    </location>
</feature>
<dbReference type="Pfam" id="PF00892">
    <property type="entry name" value="EamA"/>
    <property type="match status" value="2"/>
</dbReference>
<feature type="transmembrane region" description="Helical" evidence="7">
    <location>
        <begin position="245"/>
        <end position="261"/>
    </location>
</feature>
<accession>A0A839S0N0</accession>
<keyword evidence="10" id="KW-1185">Reference proteome</keyword>
<dbReference type="InterPro" id="IPR037185">
    <property type="entry name" value="EmrE-like"/>
</dbReference>
<feature type="transmembrane region" description="Helical" evidence="7">
    <location>
        <begin position="180"/>
        <end position="199"/>
    </location>
</feature>
<evidence type="ECO:0000256" key="6">
    <source>
        <dbReference type="SAM" id="MobiDB-lite"/>
    </source>
</evidence>
<evidence type="ECO:0000313" key="10">
    <source>
        <dbReference type="Proteomes" id="UP000550714"/>
    </source>
</evidence>
<feature type="region of interest" description="Disordered" evidence="6">
    <location>
        <begin position="293"/>
        <end position="388"/>
    </location>
</feature>
<dbReference type="PANTHER" id="PTHR32322:SF2">
    <property type="entry name" value="EAMA DOMAIN-CONTAINING PROTEIN"/>
    <property type="match status" value="1"/>
</dbReference>
<feature type="compositionally biased region" description="Low complexity" evidence="6">
    <location>
        <begin position="301"/>
        <end position="314"/>
    </location>
</feature>
<dbReference type="InterPro" id="IPR000620">
    <property type="entry name" value="EamA_dom"/>
</dbReference>
<evidence type="ECO:0000256" key="1">
    <source>
        <dbReference type="ARBA" id="ARBA00004141"/>
    </source>
</evidence>
<evidence type="ECO:0000313" key="9">
    <source>
        <dbReference type="EMBL" id="MBB3050620.1"/>
    </source>
</evidence>
<dbReference type="AlphaFoldDB" id="A0A839S0N0"/>
<feature type="compositionally biased region" description="Low complexity" evidence="6">
    <location>
        <begin position="322"/>
        <end position="331"/>
    </location>
</feature>
<dbReference type="RefSeq" id="WP_343053720.1">
    <property type="nucleotide sequence ID" value="NZ_JACHWU010000001.1"/>
</dbReference>
<dbReference type="SUPFAM" id="SSF103481">
    <property type="entry name" value="Multidrug resistance efflux transporter EmrE"/>
    <property type="match status" value="2"/>
</dbReference>
<organism evidence="9 10">
    <name type="scientific">Prauserella isguenensis</name>
    <dbReference type="NCBI Taxonomy" id="1470180"/>
    <lineage>
        <taxon>Bacteria</taxon>
        <taxon>Bacillati</taxon>
        <taxon>Actinomycetota</taxon>
        <taxon>Actinomycetes</taxon>
        <taxon>Pseudonocardiales</taxon>
        <taxon>Pseudonocardiaceae</taxon>
        <taxon>Prauserella</taxon>
    </lineage>
</organism>
<proteinExistence type="inferred from homology"/>
<evidence type="ECO:0000256" key="5">
    <source>
        <dbReference type="ARBA" id="ARBA00023136"/>
    </source>
</evidence>
<feature type="transmembrane region" description="Helical" evidence="7">
    <location>
        <begin position="149"/>
        <end position="168"/>
    </location>
</feature>
<feature type="domain" description="EamA" evidence="8">
    <location>
        <begin position="10"/>
        <end position="139"/>
    </location>
</feature>
<feature type="transmembrane region" description="Helical" evidence="7">
    <location>
        <begin position="267"/>
        <end position="284"/>
    </location>
</feature>
<evidence type="ECO:0000259" key="8">
    <source>
        <dbReference type="Pfam" id="PF00892"/>
    </source>
</evidence>
<sequence length="388" mass="40280">MGTSRTDAGLAVGFVLLWSSGFIGATMGTALASSATLLAWRFAAVTALLGLWWLTFRRRHIPLRELGVHGLLGLLTQVGYLSGVVWSAELGVPAGTSALIAALQPIVAAALSGPLLGEHTSATQWFGLILGLGGVALVVSGDLSGSAPTLAYTLPLLAMLSLVAGTFAQRRLPSSLPLAESLLIQAALSTLVFMPVAALTGDVAPPASGDFWLAITWLVVLSTFGGYGFYWAVARRGSVRRVSTLLYLTPPTTMLAALLMFGEPVTLEGLAGLVVCFGAVLLALRSPREMSASRATMEPCSATPSTATPSTAAPAPAPAPAPADSNTATPSPADPSTPSPAPPACTWTTSSAPPASWPPRDHARPRPRSWRTSWAARRWASLRPRSRS</sequence>
<comment type="subcellular location">
    <subcellularLocation>
        <location evidence="1">Membrane</location>
        <topology evidence="1">Multi-pass membrane protein</topology>
    </subcellularLocation>
</comment>
<feature type="transmembrane region" description="Helical" evidence="7">
    <location>
        <begin position="211"/>
        <end position="233"/>
    </location>
</feature>
<comment type="similarity">
    <text evidence="2">Belongs to the EamA transporter family.</text>
</comment>
<feature type="compositionally biased region" description="Low complexity" evidence="6">
    <location>
        <begin position="370"/>
        <end position="388"/>
    </location>
</feature>
<feature type="domain" description="EamA" evidence="8">
    <location>
        <begin position="151"/>
        <end position="284"/>
    </location>
</feature>
<gene>
    <name evidence="9" type="ORF">FHS23_001615</name>
</gene>
<feature type="transmembrane region" description="Helical" evidence="7">
    <location>
        <begin position="68"/>
        <end position="88"/>
    </location>
</feature>
<evidence type="ECO:0000256" key="4">
    <source>
        <dbReference type="ARBA" id="ARBA00022989"/>
    </source>
</evidence>
<dbReference type="GO" id="GO:0016020">
    <property type="term" value="C:membrane"/>
    <property type="evidence" value="ECO:0007669"/>
    <property type="project" value="UniProtKB-SubCell"/>
</dbReference>
<feature type="transmembrane region" description="Helical" evidence="7">
    <location>
        <begin position="12"/>
        <end position="32"/>
    </location>
</feature>
<evidence type="ECO:0000256" key="2">
    <source>
        <dbReference type="ARBA" id="ARBA00007362"/>
    </source>
</evidence>